<dbReference type="InterPro" id="IPR027417">
    <property type="entry name" value="P-loop_NTPase"/>
</dbReference>
<dbReference type="InterPro" id="IPR017871">
    <property type="entry name" value="ABC_transporter-like_CS"/>
</dbReference>
<evidence type="ECO:0000259" key="11">
    <source>
        <dbReference type="PROSITE" id="PS50893"/>
    </source>
</evidence>
<dbReference type="GO" id="GO:0016887">
    <property type="term" value="F:ATP hydrolysis activity"/>
    <property type="evidence" value="ECO:0007669"/>
    <property type="project" value="InterPro"/>
</dbReference>
<dbReference type="Pfam" id="PF24357">
    <property type="entry name" value="TMD0_ABC"/>
    <property type="match status" value="1"/>
</dbReference>
<feature type="transmembrane region" description="Helical" evidence="10">
    <location>
        <begin position="931"/>
        <end position="949"/>
    </location>
</feature>
<dbReference type="SMART" id="SM00382">
    <property type="entry name" value="AAA"/>
    <property type="match status" value="2"/>
</dbReference>
<comment type="subcellular location">
    <subcellularLocation>
        <location evidence="1">Cell membrane</location>
        <topology evidence="1">Multi-pass membrane protein</topology>
    </subcellularLocation>
</comment>
<comment type="similarity">
    <text evidence="2">Belongs to the ABC transporter superfamily. ABCC family. Conjugate transporter (TC 3.A.1.208) subfamily.</text>
</comment>
<evidence type="ECO:0000256" key="6">
    <source>
        <dbReference type="ARBA" id="ARBA00022741"/>
    </source>
</evidence>
<feature type="domain" description="ABC transmembrane type-1" evidence="12">
    <location>
        <begin position="299"/>
        <end position="576"/>
    </location>
</feature>
<feature type="domain" description="ABC transmembrane type-1" evidence="12">
    <location>
        <begin position="884"/>
        <end position="1168"/>
    </location>
</feature>
<evidence type="ECO:0000256" key="8">
    <source>
        <dbReference type="ARBA" id="ARBA00022989"/>
    </source>
</evidence>
<reference evidence="13" key="1">
    <citation type="journal article" date="2023" name="IMA Fungus">
        <title>Comparative genomic study of the Penicillium genus elucidates a diverse pangenome and 15 lateral gene transfer events.</title>
        <authorList>
            <person name="Petersen C."/>
            <person name="Sorensen T."/>
            <person name="Nielsen M.R."/>
            <person name="Sondergaard T.E."/>
            <person name="Sorensen J.L."/>
            <person name="Fitzpatrick D.A."/>
            <person name="Frisvad J.C."/>
            <person name="Nielsen K.L."/>
        </authorList>
    </citation>
    <scope>NUCLEOTIDE SEQUENCE</scope>
    <source>
        <strain evidence="13">IBT 15450</strain>
    </source>
</reference>
<dbReference type="Pfam" id="PF00005">
    <property type="entry name" value="ABC_tran"/>
    <property type="match status" value="2"/>
</dbReference>
<dbReference type="SUPFAM" id="SSF52540">
    <property type="entry name" value="P-loop containing nucleoside triphosphate hydrolases"/>
    <property type="match status" value="2"/>
</dbReference>
<dbReference type="Gene3D" id="1.20.1560.10">
    <property type="entry name" value="ABC transporter type 1, transmembrane domain"/>
    <property type="match status" value="2"/>
</dbReference>
<feature type="transmembrane region" description="Helical" evidence="10">
    <location>
        <begin position="32"/>
        <end position="50"/>
    </location>
</feature>
<evidence type="ECO:0000256" key="5">
    <source>
        <dbReference type="ARBA" id="ARBA00022692"/>
    </source>
</evidence>
<evidence type="ECO:0000256" key="10">
    <source>
        <dbReference type="SAM" id="Phobius"/>
    </source>
</evidence>
<dbReference type="FunFam" id="1.20.1560.10:FF:000066">
    <property type="entry name" value="ABC multidrug transporter (Eurofung)"/>
    <property type="match status" value="1"/>
</dbReference>
<gene>
    <name evidence="13" type="ORF">N7460_001758</name>
</gene>
<feature type="transmembrane region" description="Helical" evidence="10">
    <location>
        <begin position="429"/>
        <end position="449"/>
    </location>
</feature>
<feature type="domain" description="ABC transporter" evidence="11">
    <location>
        <begin position="1206"/>
        <end position="1438"/>
    </location>
</feature>
<sequence length="1455" mass="160389">MCDIAAQNVFGPTIGTGCRNGFDFTLLFEESFFTILPCSLFLLCLPLQLYRSRTPPLTRRGLLFPGKLIAHVISICVKITLLVLVLLPQLQIPKTRTTVAAVALDAVTALVMVIVSYSQHYRSPRPSTLLLLFLSLSLPLNGIRARTIWVAQTHLFCAVFIAGLGLDLVKLLLESVEQKPFLTNEATKPPRETIANVFNRSMFWWLNPLLVQGFQDVLEADKLLSIDARVNDAAGRDLFTRKWDAGLHPFMCFIGLCREIYANYLLSNNTVQTKSSSALTMLLIVHHRWAIASAFLPRLCMTGFTFAQPFLLTRVVSFVSDANDPLSQNYGYGLIVATMLIYLGLAITTAKSQHKTFRLITMLRGSIVPLVYRHTMHLDVGVARDSAALTLMSVDVERISSGLQYVHEVWASPIDIGLALWLLERQLGLAVVAFASVFLLCTLLGLGVASTMGGRQQRWLQAIQNRVQATSEMLKSMKEVRLGGLQNLMADKLRGLRAVEVSESTPFKRALTLIVTLSYTTTSTGPLLAFTMYSLLAKRNGSTMLNYDKAYTALSLFALLQAPMALILDAIAGLVSALGALARIGEYLSKPTGSYGEKSRLPHYSTSTVLEYPDLDEKKYPTMVMAQGFSAGWEPQGAMILRDLTFEVRPSSINFVVGPVACGKTTLLLAILGEVSHHEGRLDVAVPRVGYCSQTPWITNGTIQRNILGTSLYDQPWYDRVVEMCLLRDDISTFPHGDQEWVGNSGMTLSGGQKARLAIARAVYAKEKVLLLDDVFSGLDGNTEENLFHNLFGQDGLLKEAEITVILATHAVQRLVYADNVIILDSDGHIADEGTTSEVIATAKEMAFSPSEKKQGFVSSNNAEDDLTRILSTEEAPRGRTVGLAIQRFTNTISRRFTPSAQRYFSLHALSLLWDSSCPVSITYLLYLGGYAGLSALAILSLPFAVWHLTERMLPRASMQFHASLLTTVLHAPLQFFSTTDVGTTLNRFAQDLQLSDMELPLALFNTSVELLLCTAQLIIIAISSKWIGIALPALMVVFYLIQKFYLRTARQLRLLDIEAKAPLFSTFLELISGLATIRAFGWQIEFDNRNREVFDRSQKPFYLLYCVQRWLNLVLDLVVAAVAIMVVTIGVRTQGQVDAGFMGIALVNIVQLSISIKAFLSNWTQLEISIGAVSRIRSFVSDAPSSDGEGTGTVIHTRWPEKGQIIFQDVTARYEGSPYPVIRNLTLSIAPGEKFALCGPSGSGKSSIASCLFRLLIPCEGNITIDDVDISTVARDTLYARLICVTQSPHLISGSIRENVDPFDAKTDDQAIELALKEVHLWETVASRGGIHAQLSEGLFSVGQQQLLCLARAMIRPGSVVVLDEVTASVDRETDRQMQEIIRRHFASRTVITIAHRISTILDADRVAVVSDGVIVELGPPAELLAREPRSLFRGLYEATTASNQSCETLLEVQ</sequence>
<dbReference type="PROSITE" id="PS00211">
    <property type="entry name" value="ABC_TRANSPORTER_1"/>
    <property type="match status" value="2"/>
</dbReference>
<keyword evidence="9 10" id="KW-0472">Membrane</keyword>
<feature type="transmembrane region" description="Helical" evidence="10">
    <location>
        <begin position="153"/>
        <end position="173"/>
    </location>
</feature>
<feature type="transmembrane region" description="Helical" evidence="10">
    <location>
        <begin position="556"/>
        <end position="581"/>
    </location>
</feature>
<keyword evidence="8 10" id="KW-1133">Transmembrane helix</keyword>
<dbReference type="PROSITE" id="PS50929">
    <property type="entry name" value="ABC_TM1F"/>
    <property type="match status" value="2"/>
</dbReference>
<feature type="transmembrane region" description="Helical" evidence="10">
    <location>
        <begin position="62"/>
        <end position="87"/>
    </location>
</feature>
<dbReference type="EMBL" id="JAQJZL010000002">
    <property type="protein sequence ID" value="KAJ6051224.1"/>
    <property type="molecule type" value="Genomic_DNA"/>
</dbReference>
<feature type="transmembrane region" description="Helical" evidence="10">
    <location>
        <begin position="510"/>
        <end position="536"/>
    </location>
</feature>
<dbReference type="FunFam" id="3.40.50.300:FF:000838">
    <property type="entry name" value="ABC multidrug transporter (Eurofung)"/>
    <property type="match status" value="1"/>
</dbReference>
<evidence type="ECO:0000313" key="13">
    <source>
        <dbReference type="EMBL" id="KAJ6051224.1"/>
    </source>
</evidence>
<dbReference type="Pfam" id="PF00664">
    <property type="entry name" value="ABC_membrane"/>
    <property type="match status" value="2"/>
</dbReference>
<dbReference type="InterPro" id="IPR050173">
    <property type="entry name" value="ABC_transporter_C-like"/>
</dbReference>
<keyword evidence="7" id="KW-0067">ATP-binding</keyword>
<dbReference type="PANTHER" id="PTHR24223">
    <property type="entry name" value="ATP-BINDING CASSETTE SUB-FAMILY C"/>
    <property type="match status" value="1"/>
</dbReference>
<dbReference type="PROSITE" id="PS50893">
    <property type="entry name" value="ABC_TRANSPORTER_2"/>
    <property type="match status" value="2"/>
</dbReference>
<evidence type="ECO:0000256" key="4">
    <source>
        <dbReference type="ARBA" id="ARBA00022475"/>
    </source>
</evidence>
<dbReference type="InterPro" id="IPR011527">
    <property type="entry name" value="ABC1_TM_dom"/>
</dbReference>
<evidence type="ECO:0000256" key="2">
    <source>
        <dbReference type="ARBA" id="ARBA00009726"/>
    </source>
</evidence>
<feature type="transmembrane region" description="Helical" evidence="10">
    <location>
        <begin position="1018"/>
        <end position="1042"/>
    </location>
</feature>
<keyword evidence="14" id="KW-1185">Reference proteome</keyword>
<proteinExistence type="inferred from homology"/>
<dbReference type="GO" id="GO:0005886">
    <property type="term" value="C:plasma membrane"/>
    <property type="evidence" value="ECO:0007669"/>
    <property type="project" value="UniProtKB-SubCell"/>
</dbReference>
<comment type="caution">
    <text evidence="13">The sequence shown here is derived from an EMBL/GenBank/DDBJ whole genome shotgun (WGS) entry which is preliminary data.</text>
</comment>
<dbReference type="PANTHER" id="PTHR24223:SF269">
    <property type="entry name" value="ABC MULTIDRUG TRANSPORTER (EUROFUNG)-RELATED"/>
    <property type="match status" value="1"/>
</dbReference>
<dbReference type="GO" id="GO:0005524">
    <property type="term" value="F:ATP binding"/>
    <property type="evidence" value="ECO:0007669"/>
    <property type="project" value="UniProtKB-KW"/>
</dbReference>
<protein>
    <submittedName>
        <fullName evidence="13">Uncharacterized protein</fullName>
    </submittedName>
</protein>
<evidence type="ECO:0000256" key="3">
    <source>
        <dbReference type="ARBA" id="ARBA00022448"/>
    </source>
</evidence>
<dbReference type="InterPro" id="IPR044726">
    <property type="entry name" value="ABCC_6TM_D2"/>
</dbReference>
<evidence type="ECO:0000256" key="1">
    <source>
        <dbReference type="ARBA" id="ARBA00004651"/>
    </source>
</evidence>
<evidence type="ECO:0000313" key="14">
    <source>
        <dbReference type="Proteomes" id="UP001219568"/>
    </source>
</evidence>
<dbReference type="InterPro" id="IPR003439">
    <property type="entry name" value="ABC_transporter-like_ATP-bd"/>
</dbReference>
<feature type="domain" description="ABC transporter" evidence="11">
    <location>
        <begin position="624"/>
        <end position="852"/>
    </location>
</feature>
<dbReference type="CDD" id="cd18580">
    <property type="entry name" value="ABC_6TM_ABCC_D2"/>
    <property type="match status" value="1"/>
</dbReference>
<evidence type="ECO:0000256" key="9">
    <source>
        <dbReference type="ARBA" id="ARBA00023136"/>
    </source>
</evidence>
<accession>A0AAD6NBZ4</accession>
<feature type="transmembrane region" description="Helical" evidence="10">
    <location>
        <begin position="1103"/>
        <end position="1128"/>
    </location>
</feature>
<dbReference type="CDD" id="cd18579">
    <property type="entry name" value="ABC_6TM_ABCC_D1"/>
    <property type="match status" value="1"/>
</dbReference>
<evidence type="ECO:0000256" key="7">
    <source>
        <dbReference type="ARBA" id="ARBA00022840"/>
    </source>
</evidence>
<dbReference type="Gene3D" id="3.40.50.300">
    <property type="entry name" value="P-loop containing nucleotide triphosphate hydrolases"/>
    <property type="match status" value="2"/>
</dbReference>
<feature type="transmembrane region" description="Helical" evidence="10">
    <location>
        <begin position="99"/>
        <end position="117"/>
    </location>
</feature>
<dbReference type="Proteomes" id="UP001219568">
    <property type="component" value="Unassembled WGS sequence"/>
</dbReference>
<organism evidence="13 14">
    <name type="scientific">Penicillium canescens</name>
    <dbReference type="NCBI Taxonomy" id="5083"/>
    <lineage>
        <taxon>Eukaryota</taxon>
        <taxon>Fungi</taxon>
        <taxon>Dikarya</taxon>
        <taxon>Ascomycota</taxon>
        <taxon>Pezizomycotina</taxon>
        <taxon>Eurotiomycetes</taxon>
        <taxon>Eurotiomycetidae</taxon>
        <taxon>Eurotiales</taxon>
        <taxon>Aspergillaceae</taxon>
        <taxon>Penicillium</taxon>
    </lineage>
</organism>
<feature type="transmembrane region" description="Helical" evidence="10">
    <location>
        <begin position="289"/>
        <end position="310"/>
    </location>
</feature>
<dbReference type="GO" id="GO:0140359">
    <property type="term" value="F:ABC-type transporter activity"/>
    <property type="evidence" value="ECO:0007669"/>
    <property type="project" value="InterPro"/>
</dbReference>
<evidence type="ECO:0000259" key="12">
    <source>
        <dbReference type="PROSITE" id="PS50929"/>
    </source>
</evidence>
<dbReference type="InterPro" id="IPR036640">
    <property type="entry name" value="ABC1_TM_sf"/>
</dbReference>
<dbReference type="InterPro" id="IPR044746">
    <property type="entry name" value="ABCC_6TM_D1"/>
</dbReference>
<name>A0AAD6NBZ4_PENCN</name>
<dbReference type="FunFam" id="1.20.1560.10:FF:000055">
    <property type="entry name" value="ABC multidrug transporter (Eurofung)"/>
    <property type="match status" value="1"/>
</dbReference>
<dbReference type="SUPFAM" id="SSF90123">
    <property type="entry name" value="ABC transporter transmembrane region"/>
    <property type="match status" value="2"/>
</dbReference>
<dbReference type="CDD" id="cd03250">
    <property type="entry name" value="ABCC_MRP_domain1"/>
    <property type="match status" value="1"/>
</dbReference>
<dbReference type="CDD" id="cd03244">
    <property type="entry name" value="ABCC_MRP_domain2"/>
    <property type="match status" value="1"/>
</dbReference>
<dbReference type="InterPro" id="IPR003593">
    <property type="entry name" value="AAA+_ATPase"/>
</dbReference>
<keyword evidence="3" id="KW-0813">Transport</keyword>
<keyword evidence="6" id="KW-0547">Nucleotide-binding</keyword>
<feature type="transmembrane region" description="Helical" evidence="10">
    <location>
        <begin position="330"/>
        <end position="350"/>
    </location>
</feature>
<reference evidence="13" key="2">
    <citation type="submission" date="2023-01" db="EMBL/GenBank/DDBJ databases">
        <authorList>
            <person name="Petersen C."/>
        </authorList>
    </citation>
    <scope>NUCLEOTIDE SEQUENCE</scope>
    <source>
        <strain evidence="13">IBT 15450</strain>
    </source>
</reference>
<dbReference type="InterPro" id="IPR056227">
    <property type="entry name" value="TMD0_ABC"/>
</dbReference>
<keyword evidence="4" id="KW-1003">Cell membrane</keyword>
<keyword evidence="5 10" id="KW-0812">Transmembrane</keyword>